<evidence type="ECO:0000313" key="3">
    <source>
        <dbReference type="Proteomes" id="UP000001822"/>
    </source>
</evidence>
<evidence type="ECO:0000313" key="2">
    <source>
        <dbReference type="EMBL" id="ABG57315.1"/>
    </source>
</evidence>
<proteinExistence type="predicted"/>
<dbReference type="PROSITE" id="PS50005">
    <property type="entry name" value="TPR"/>
    <property type="match status" value="2"/>
</dbReference>
<accession>A0A6N4SM41</accession>
<dbReference type="InterPro" id="IPR019734">
    <property type="entry name" value="TPR_rpt"/>
</dbReference>
<keyword evidence="1" id="KW-0802">TPR repeat</keyword>
<dbReference type="SMART" id="SM00028">
    <property type="entry name" value="TPR"/>
    <property type="match status" value="9"/>
</dbReference>
<reference evidence="2 3" key="1">
    <citation type="journal article" date="2007" name="Appl. Environ. Microbiol.">
        <title>Genome sequence of the cellulolytic gliding bacterium Cytophaga hutchinsonii.</title>
        <authorList>
            <person name="Xie G."/>
            <person name="Bruce D.C."/>
            <person name="Challacombe J.F."/>
            <person name="Chertkov O."/>
            <person name="Detter J.C."/>
            <person name="Gilna P."/>
            <person name="Han C.S."/>
            <person name="Lucas S."/>
            <person name="Misra M."/>
            <person name="Myers G.L."/>
            <person name="Richardson P."/>
            <person name="Tapia R."/>
            <person name="Thayer N."/>
            <person name="Thompson L.S."/>
            <person name="Brettin T.S."/>
            <person name="Henrissat B."/>
            <person name="Wilson D.B."/>
            <person name="McBride M.J."/>
        </authorList>
    </citation>
    <scope>NUCLEOTIDE SEQUENCE [LARGE SCALE GENOMIC DNA]</scope>
    <source>
        <strain evidence="3">ATCC 33406 / DSM 1761 / CIP 103989 / NBRC 15051 / NCIMB 9469 / D465</strain>
    </source>
</reference>
<dbReference type="SUPFAM" id="SSF48452">
    <property type="entry name" value="TPR-like"/>
    <property type="match status" value="3"/>
</dbReference>
<dbReference type="AlphaFoldDB" id="A0A6N4SM41"/>
<sequence>MLSHNSMSLNRHILKTILFAILMPVLSVPALAQKSPKAKKVKADKTTYSPKVLSEQDRIYFEAYFIEGMRYYLIGQTKVALSFFDKAYSLDQTNGGLNYQLSKVNYSLSNNARALLNAQTAVKADSKNQEYLIQLAKVYEVQSNFEEANKVYKKLTTDFPNNEPYYYQIGANQIQLKQYDEAIKTYSKVESIFGRSFELTRQKQQLYVKQGKVDLAIKEGQVLIDSDPSNLQYQVDQAEFYYYIDQVPNALAIIDKVLKQDKDQVQAHVLLADIYKSKNEMDKAFVEYKYLLARPNVAGETKKQIVQEALTNATTDAAKAQLLELTTIYVTTNPSDNVALTSQGDALFVNNKKEEARKYYSKSAQLDGNNYNLWLQILTLDFEFKEYDTLVAHSATAIDFFPNQSNLWYFRGLAFFNLKRYPQSIEALEETRNLSGTNQALKMQSLLLLADAYNETKEYVKSDAAYDEVLKYDKNNDHALNNYSYYLSLRKEKLELAKSMSEKVVNRNPTEANFIDTYAWVLYQMKDYQGAKVQLEKAVAAGSTNGTILEHYGDVLFQLGDKKGALENWKKAKAAGDASALIDKKIADGKLYE</sequence>
<dbReference type="Gene3D" id="1.25.40.10">
    <property type="entry name" value="Tetratricopeptide repeat domain"/>
    <property type="match status" value="4"/>
</dbReference>
<dbReference type="PANTHER" id="PTHR12558">
    <property type="entry name" value="CELL DIVISION CYCLE 16,23,27"/>
    <property type="match status" value="1"/>
</dbReference>
<gene>
    <name evidence="2" type="ordered locus">CHU_0021</name>
</gene>
<dbReference type="PANTHER" id="PTHR12558:SF13">
    <property type="entry name" value="CELL DIVISION CYCLE PROTEIN 27 HOMOLOG"/>
    <property type="match status" value="1"/>
</dbReference>
<organism evidence="2 3">
    <name type="scientific">Cytophaga hutchinsonii (strain ATCC 33406 / DSM 1761 / CIP 103989 / NBRC 15051 / NCIMB 9469 / D465)</name>
    <dbReference type="NCBI Taxonomy" id="269798"/>
    <lineage>
        <taxon>Bacteria</taxon>
        <taxon>Pseudomonadati</taxon>
        <taxon>Bacteroidota</taxon>
        <taxon>Cytophagia</taxon>
        <taxon>Cytophagales</taxon>
        <taxon>Cytophagaceae</taxon>
        <taxon>Cytophaga</taxon>
    </lineage>
</organism>
<name>A0A6N4SM41_CYTH3</name>
<dbReference type="EMBL" id="CP000383">
    <property type="protein sequence ID" value="ABG57315.1"/>
    <property type="molecule type" value="Genomic_DNA"/>
</dbReference>
<evidence type="ECO:0000256" key="1">
    <source>
        <dbReference type="PROSITE-ProRule" id="PRU00339"/>
    </source>
</evidence>
<keyword evidence="3" id="KW-1185">Reference proteome</keyword>
<dbReference type="KEGG" id="chu:CHU_0021"/>
<dbReference type="InterPro" id="IPR011990">
    <property type="entry name" value="TPR-like_helical_dom_sf"/>
</dbReference>
<dbReference type="Proteomes" id="UP000001822">
    <property type="component" value="Chromosome"/>
</dbReference>
<dbReference type="Pfam" id="PF12895">
    <property type="entry name" value="ANAPC3"/>
    <property type="match status" value="1"/>
</dbReference>
<feature type="repeat" description="TPR" evidence="1">
    <location>
        <begin position="61"/>
        <end position="94"/>
    </location>
</feature>
<feature type="repeat" description="TPR" evidence="1">
    <location>
        <begin position="129"/>
        <end position="162"/>
    </location>
</feature>
<protein>
    <submittedName>
        <fullName evidence="2">TPR-repeat-containing protein</fullName>
    </submittedName>
</protein>